<accession>A0ABU1G8I3</accession>
<proteinExistence type="predicted"/>
<dbReference type="EMBL" id="JARWAI010000002">
    <property type="protein sequence ID" value="MDR5873796.1"/>
    <property type="molecule type" value="Genomic_DNA"/>
</dbReference>
<name>A0ABU1G8I3_9GAMM</name>
<keyword evidence="2" id="KW-1185">Reference proteome</keyword>
<gene>
    <name evidence="1" type="ORF">QC815_02575</name>
</gene>
<comment type="caution">
    <text evidence="1">The sequence shown here is derived from an EMBL/GenBank/DDBJ whole genome shotgun (WGS) entry which is preliminary data.</text>
</comment>
<dbReference type="Proteomes" id="UP001269267">
    <property type="component" value="Unassembled WGS sequence"/>
</dbReference>
<protein>
    <submittedName>
        <fullName evidence="1">Uncharacterized protein</fullName>
    </submittedName>
</protein>
<evidence type="ECO:0000313" key="2">
    <source>
        <dbReference type="Proteomes" id="UP001269267"/>
    </source>
</evidence>
<evidence type="ECO:0000313" key="1">
    <source>
        <dbReference type="EMBL" id="MDR5873796.1"/>
    </source>
</evidence>
<reference evidence="1 2" key="1">
    <citation type="submission" date="2023-04" db="EMBL/GenBank/DDBJ databases">
        <title>A long-awaited taxogenomic arrangement of the family Halomonadaceae.</title>
        <authorList>
            <person name="De La Haba R."/>
            <person name="Chuvochina M."/>
            <person name="Wittouck S."/>
            <person name="Arahal D.R."/>
            <person name="Sanchez-Porro C."/>
            <person name="Hugenholtz P."/>
            <person name="Ventosa A."/>
        </authorList>
    </citation>
    <scope>NUCLEOTIDE SEQUENCE [LARGE SCALE GENOMIC DNA]</scope>
    <source>
        <strain evidence="1 2">DSM 18042</strain>
    </source>
</reference>
<dbReference type="RefSeq" id="WP_309766802.1">
    <property type="nucleotide sequence ID" value="NZ_JARWAI010000002.1"/>
</dbReference>
<sequence>MTKLSTTPRLEDAPCLTEAECLLIDPRADQDALFDQAESRLEAASNLMFTLCQMDTPGASADARDLANVAIASRFLLADSLDLIMVARKVAKRQQAPAKKGGAHG</sequence>
<organism evidence="1 2">
    <name type="scientific">Vreelandella gomseomensis</name>
    <dbReference type="NCBI Taxonomy" id="370766"/>
    <lineage>
        <taxon>Bacteria</taxon>
        <taxon>Pseudomonadati</taxon>
        <taxon>Pseudomonadota</taxon>
        <taxon>Gammaproteobacteria</taxon>
        <taxon>Oceanospirillales</taxon>
        <taxon>Halomonadaceae</taxon>
        <taxon>Vreelandella</taxon>
    </lineage>
</organism>